<reference evidence="2 3" key="1">
    <citation type="journal article" date="2024" name="Chem. Sci.">
        <title>Discovery of megapolipeptins by genome mining of a Burkholderiales bacteria collection.</title>
        <authorList>
            <person name="Paulo B.S."/>
            <person name="Recchia M.J.J."/>
            <person name="Lee S."/>
            <person name="Fergusson C.H."/>
            <person name="Romanowski S.B."/>
            <person name="Hernandez A."/>
            <person name="Krull N."/>
            <person name="Liu D.Y."/>
            <person name="Cavanagh H."/>
            <person name="Bos A."/>
            <person name="Gray C.A."/>
            <person name="Murphy B.T."/>
            <person name="Linington R.G."/>
            <person name="Eustaquio A.S."/>
        </authorList>
    </citation>
    <scope>NUCLEOTIDE SEQUENCE [LARGE SCALE GENOMIC DNA]</scope>
    <source>
        <strain evidence="2 3">RL21-008-BIB-A</strain>
    </source>
</reference>
<feature type="transmembrane region" description="Helical" evidence="1">
    <location>
        <begin position="216"/>
        <end position="235"/>
    </location>
</feature>
<evidence type="ECO:0000313" key="2">
    <source>
        <dbReference type="EMBL" id="MFL9926944.1"/>
    </source>
</evidence>
<keyword evidence="1" id="KW-0472">Membrane</keyword>
<sequence length="645" mass="70678">MSSIAHPDSHDSAESLRNAVSLQTSRMRVLLGLLQGLSLYLLYFSWAEKAWPATSPQLFVPLTMLALFLPPVLITASGHLSRRNLLLWGVGLALLLLALGGYDAWRNSLNIDALLSDIAQAAAPGNDDGGRRFPSPALVGFSAIGLFIAQAMLLAGDAERKRIASYGSYFEFAWKLMVQLLFATLFTGLMWAVLYISEALFSLIRLRQIGELLGKSWFNIPVTTLAFSFALHLSDARPQIVAGIRRLLLTLLSWLLPLATLVICGFLASIVATGLQPLWGTGHASYVLLGATAMLILLINTVFQDGRQLAPMQKFSATETNGAAPHTNRLLRLCCALACLLPLPLVAIAAYSMSLRVADYGWSVSRIAGATCILIAAMYAVGYALAALRRAQHLRLIATTNIATSLLILLALAGLFSPLLDPARIAVNSQLRRLANTATEVSRFDFTFLRFDSARFGRQALLALAQNKDSGDARSDSIRSEALKLLRTRQRWESPDRHQTRLTAAELRAGIRVHPQQRSLPDDFLNQDWNASERRWQLPPCLISRGRQCDAYFIRPEAGAAEQLLMTDTLSAPTLMARSSTGQWEYQGRLAVRGTCREELLRAAAEGSLQWQPPPQRDAIINGARVTVQRLGEDVSECPKPAAAK</sequence>
<feature type="transmembrane region" description="Helical" evidence="1">
    <location>
        <begin position="137"/>
        <end position="155"/>
    </location>
</feature>
<keyword evidence="1" id="KW-0812">Transmembrane</keyword>
<evidence type="ECO:0000256" key="1">
    <source>
        <dbReference type="SAM" id="Phobius"/>
    </source>
</evidence>
<evidence type="ECO:0000313" key="3">
    <source>
        <dbReference type="Proteomes" id="UP001629246"/>
    </source>
</evidence>
<feature type="transmembrane region" description="Helical" evidence="1">
    <location>
        <begin position="85"/>
        <end position="105"/>
    </location>
</feature>
<feature type="transmembrane region" description="Helical" evidence="1">
    <location>
        <begin position="400"/>
        <end position="420"/>
    </location>
</feature>
<accession>A0ABW9AFC0</accession>
<keyword evidence="1" id="KW-1133">Transmembrane helix</keyword>
<feature type="transmembrane region" description="Helical" evidence="1">
    <location>
        <begin position="330"/>
        <end position="355"/>
    </location>
</feature>
<comment type="caution">
    <text evidence="2">The sequence shown here is derived from an EMBL/GenBank/DDBJ whole genome shotgun (WGS) entry which is preliminary data.</text>
</comment>
<dbReference type="Pfam" id="PF13687">
    <property type="entry name" value="DUF4153"/>
    <property type="match status" value="1"/>
</dbReference>
<organism evidence="2 3">
    <name type="scientific">Herbaspirillum lusitanum</name>
    <dbReference type="NCBI Taxonomy" id="213312"/>
    <lineage>
        <taxon>Bacteria</taxon>
        <taxon>Pseudomonadati</taxon>
        <taxon>Pseudomonadota</taxon>
        <taxon>Betaproteobacteria</taxon>
        <taxon>Burkholderiales</taxon>
        <taxon>Oxalobacteraceae</taxon>
        <taxon>Herbaspirillum</taxon>
    </lineage>
</organism>
<feature type="transmembrane region" description="Helical" evidence="1">
    <location>
        <begin position="247"/>
        <end position="272"/>
    </location>
</feature>
<proteinExistence type="predicted"/>
<dbReference type="Proteomes" id="UP001629246">
    <property type="component" value="Unassembled WGS sequence"/>
</dbReference>
<name>A0ABW9AFC0_9BURK</name>
<feature type="transmembrane region" description="Helical" evidence="1">
    <location>
        <begin position="27"/>
        <end position="46"/>
    </location>
</feature>
<dbReference type="RefSeq" id="WP_408160172.1">
    <property type="nucleotide sequence ID" value="NZ_JAQQFM010000011.1"/>
</dbReference>
<dbReference type="InterPro" id="IPR025291">
    <property type="entry name" value="DUF4153"/>
</dbReference>
<protein>
    <submittedName>
        <fullName evidence="2">DUF4153 domain-containing protein</fullName>
    </submittedName>
</protein>
<feature type="transmembrane region" description="Helical" evidence="1">
    <location>
        <begin position="284"/>
        <end position="303"/>
    </location>
</feature>
<gene>
    <name evidence="2" type="ORF">PQR62_21915</name>
</gene>
<feature type="transmembrane region" description="Helical" evidence="1">
    <location>
        <begin position="58"/>
        <end position="78"/>
    </location>
</feature>
<keyword evidence="3" id="KW-1185">Reference proteome</keyword>
<dbReference type="EMBL" id="JAQQFM010000011">
    <property type="protein sequence ID" value="MFL9926944.1"/>
    <property type="molecule type" value="Genomic_DNA"/>
</dbReference>
<feature type="transmembrane region" description="Helical" evidence="1">
    <location>
        <begin position="367"/>
        <end position="388"/>
    </location>
</feature>
<feature type="transmembrane region" description="Helical" evidence="1">
    <location>
        <begin position="176"/>
        <end position="196"/>
    </location>
</feature>